<comment type="caution">
    <text evidence="2">The sequence shown here is derived from an EMBL/GenBank/DDBJ whole genome shotgun (WGS) entry which is preliminary data.</text>
</comment>
<dbReference type="EMBL" id="BJOL01000015">
    <property type="protein sequence ID" value="GED58706.1"/>
    <property type="molecule type" value="Genomic_DNA"/>
</dbReference>
<keyword evidence="4" id="KW-1185">Reference proteome</keyword>
<reference evidence="1 4" key="2">
    <citation type="submission" date="2019-06" db="EMBL/GenBank/DDBJ databases">
        <title>Whole genome shotgun sequence of Brevibacillus formosus NBRC 15716.</title>
        <authorList>
            <person name="Hosoyama A."/>
            <person name="Uohara A."/>
            <person name="Ohji S."/>
            <person name="Ichikawa N."/>
        </authorList>
    </citation>
    <scope>NUCLEOTIDE SEQUENCE [LARGE SCALE GENOMIC DNA]</scope>
    <source>
        <strain evidence="1 4">NBRC 15716</strain>
    </source>
</reference>
<evidence type="ECO:0000313" key="4">
    <source>
        <dbReference type="Proteomes" id="UP000319498"/>
    </source>
</evidence>
<proteinExistence type="predicted"/>
<dbReference type="OrthoDB" id="2082543at2"/>
<dbReference type="RefSeq" id="WP_047072926.1">
    <property type="nucleotide sequence ID" value="NZ_BJOL01000015.1"/>
</dbReference>
<dbReference type="Proteomes" id="UP000319498">
    <property type="component" value="Unassembled WGS sequence"/>
</dbReference>
<accession>A0A837KJP1</accession>
<dbReference type="Proteomes" id="UP000035218">
    <property type="component" value="Unassembled WGS sequence"/>
</dbReference>
<name>A0A837KJP1_9BACL</name>
<evidence type="ECO:0000313" key="1">
    <source>
        <dbReference type="EMBL" id="GED58706.1"/>
    </source>
</evidence>
<protein>
    <submittedName>
        <fullName evidence="2">Uncharacterized protein</fullName>
    </submittedName>
</protein>
<evidence type="ECO:0000313" key="3">
    <source>
        <dbReference type="Proteomes" id="UP000035218"/>
    </source>
</evidence>
<sequence>MNSSELRFWINKNEVEKRTIQGFRDVVDNFIKDNPSRIIEYFGENFDMNLLMISMYKVSFTIGNWPESDFNYITSFARIEYKNKDMGVYKLVFNLDGEIEDDYWVSDDN</sequence>
<gene>
    <name evidence="2" type="ORF">AA984_22350</name>
    <name evidence="1" type="ORF">BFO01nite_28380</name>
</gene>
<reference evidence="2 3" key="1">
    <citation type="submission" date="2015-05" db="EMBL/GenBank/DDBJ databases">
        <title>Genome sequencing project for genomic taxonomy and phylogenomics of Bacillus-like bacteria.</title>
        <authorList>
            <person name="Liu B."/>
            <person name="Wang J."/>
            <person name="Zhu Y."/>
            <person name="Liu G."/>
            <person name="Chen Q."/>
            <person name="Chen Z."/>
            <person name="Lan J."/>
            <person name="Che J."/>
            <person name="Ge C."/>
            <person name="Shi H."/>
            <person name="Pan Z."/>
            <person name="Liu X."/>
        </authorList>
    </citation>
    <scope>NUCLEOTIDE SEQUENCE [LARGE SCALE GENOMIC DNA]</scope>
    <source>
        <strain evidence="2 3">DSM 9885</strain>
    </source>
</reference>
<dbReference type="AlphaFoldDB" id="A0A837KJP1"/>
<dbReference type="GeneID" id="87587794"/>
<dbReference type="EMBL" id="LDCN01000007">
    <property type="protein sequence ID" value="KLH97302.1"/>
    <property type="molecule type" value="Genomic_DNA"/>
</dbReference>
<evidence type="ECO:0000313" key="2">
    <source>
        <dbReference type="EMBL" id="KLH97302.1"/>
    </source>
</evidence>
<organism evidence="2 3">
    <name type="scientific">Brevibacillus formosus</name>
    <dbReference type="NCBI Taxonomy" id="54913"/>
    <lineage>
        <taxon>Bacteria</taxon>
        <taxon>Bacillati</taxon>
        <taxon>Bacillota</taxon>
        <taxon>Bacilli</taxon>
        <taxon>Bacillales</taxon>
        <taxon>Paenibacillaceae</taxon>
        <taxon>Brevibacillus</taxon>
    </lineage>
</organism>